<dbReference type="EMBL" id="PPGH01000034">
    <property type="protein sequence ID" value="PQJ96611.1"/>
    <property type="molecule type" value="Genomic_DNA"/>
</dbReference>
<proteinExistence type="predicted"/>
<dbReference type="InterPro" id="IPR023614">
    <property type="entry name" value="Porin_dom_sf"/>
</dbReference>
<reference evidence="2 3" key="1">
    <citation type="submission" date="2018-01" db="EMBL/GenBank/DDBJ databases">
        <title>The complete genome sequence of Chromatium okenii LaCa, a purple sulfur bacterium with a turbulent life.</title>
        <authorList>
            <person name="Luedin S.M."/>
            <person name="Liechti N."/>
            <person name="Storelli N."/>
            <person name="Danza F."/>
            <person name="Wittwer M."/>
            <person name="Pothier J.F."/>
            <person name="Tonolla M.A."/>
        </authorList>
    </citation>
    <scope>NUCLEOTIDE SEQUENCE [LARGE SCALE GENOMIC DNA]</scope>
    <source>
        <strain evidence="2 3">LaCa</strain>
    </source>
</reference>
<dbReference type="Gene3D" id="2.40.160.10">
    <property type="entry name" value="Porin"/>
    <property type="match status" value="1"/>
</dbReference>
<evidence type="ECO:0000256" key="1">
    <source>
        <dbReference type="SAM" id="SignalP"/>
    </source>
</evidence>
<dbReference type="RefSeq" id="WP_146108753.1">
    <property type="nucleotide sequence ID" value="NZ_PPGH01000034.1"/>
</dbReference>
<sequence>MHFFFRVIHLLLTLALLATSAHAQMQLSGFGTFGAAISDQNFVYQRFIDNGGTLERDSLLGIQLDACLTPAWGLTLQTKLAPANDNDNNWEPTLSWAFLSWRPNNDLLIRAGRLRLPLMLHSANSDVGTTFTFARLPIEMYSLLPTTDVNGLSFTKTWFDGAREWTLESYAGTTHTAWRYYLRDEMPPLFSSGSMFLGYDFAMLGSVLSLRERNNLWSIGLHRTKAFWDVGNSPTQLPFVQLIPNTDIGYYKIVDAMPGPPIHYDDYYDLYVLKLGAKIALPGKIDFIGEYARRRFSNAVVGADTHAAYLALSKRIKHWTPYVYWSGIRSSQQALDLMLRMNKNRIPAELVDAQQAAVLNATQRAGADLLAPFDQYSLGIGTAYHLSPKTVIKAEWLYTRTGVLSSFVNAPTGEESGGREINVFSLSYSLTF</sequence>
<name>A0A2S7XT69_9GAMM</name>
<keyword evidence="3" id="KW-1185">Reference proteome</keyword>
<comment type="caution">
    <text evidence="2">The sequence shown here is derived from an EMBL/GenBank/DDBJ whole genome shotgun (WGS) entry which is preliminary data.</text>
</comment>
<protein>
    <recommendedName>
        <fullName evidence="4">Porin</fullName>
    </recommendedName>
</protein>
<gene>
    <name evidence="2" type="ORF">CXB77_07375</name>
</gene>
<evidence type="ECO:0000313" key="2">
    <source>
        <dbReference type="EMBL" id="PQJ96611.1"/>
    </source>
</evidence>
<feature type="signal peptide" evidence="1">
    <location>
        <begin position="1"/>
        <end position="23"/>
    </location>
</feature>
<dbReference type="AlphaFoldDB" id="A0A2S7XT69"/>
<accession>A0A2S7XT69</accession>
<evidence type="ECO:0000313" key="3">
    <source>
        <dbReference type="Proteomes" id="UP000239936"/>
    </source>
</evidence>
<feature type="chain" id="PRO_5015404469" description="Porin" evidence="1">
    <location>
        <begin position="24"/>
        <end position="432"/>
    </location>
</feature>
<keyword evidence="1" id="KW-0732">Signal</keyword>
<evidence type="ECO:0008006" key="4">
    <source>
        <dbReference type="Google" id="ProtNLM"/>
    </source>
</evidence>
<dbReference type="Proteomes" id="UP000239936">
    <property type="component" value="Unassembled WGS sequence"/>
</dbReference>
<dbReference type="SUPFAM" id="SSF56935">
    <property type="entry name" value="Porins"/>
    <property type="match status" value="1"/>
</dbReference>
<dbReference type="OrthoDB" id="197869at2"/>
<organism evidence="2 3">
    <name type="scientific">Chromatium okenii</name>
    <dbReference type="NCBI Taxonomy" id="61644"/>
    <lineage>
        <taxon>Bacteria</taxon>
        <taxon>Pseudomonadati</taxon>
        <taxon>Pseudomonadota</taxon>
        <taxon>Gammaproteobacteria</taxon>
        <taxon>Chromatiales</taxon>
        <taxon>Chromatiaceae</taxon>
        <taxon>Chromatium</taxon>
    </lineage>
</organism>